<organism evidence="2 3">
    <name type="scientific">Seminavis robusta</name>
    <dbReference type="NCBI Taxonomy" id="568900"/>
    <lineage>
        <taxon>Eukaryota</taxon>
        <taxon>Sar</taxon>
        <taxon>Stramenopiles</taxon>
        <taxon>Ochrophyta</taxon>
        <taxon>Bacillariophyta</taxon>
        <taxon>Bacillariophyceae</taxon>
        <taxon>Bacillariophycidae</taxon>
        <taxon>Naviculales</taxon>
        <taxon>Naviculaceae</taxon>
        <taxon>Seminavis</taxon>
    </lineage>
</organism>
<dbReference type="Proteomes" id="UP001153069">
    <property type="component" value="Unassembled WGS sequence"/>
</dbReference>
<reference evidence="2" key="1">
    <citation type="submission" date="2020-06" db="EMBL/GenBank/DDBJ databases">
        <authorList>
            <consortium name="Plant Systems Biology data submission"/>
        </authorList>
    </citation>
    <scope>NUCLEOTIDE SEQUENCE</scope>
    <source>
        <strain evidence="2">D6</strain>
    </source>
</reference>
<protein>
    <submittedName>
        <fullName evidence="2">Uncharacterized protein</fullName>
    </submittedName>
</protein>
<keyword evidence="3" id="KW-1185">Reference proteome</keyword>
<comment type="caution">
    <text evidence="2">The sequence shown here is derived from an EMBL/GenBank/DDBJ whole genome shotgun (WGS) entry which is preliminary data.</text>
</comment>
<gene>
    <name evidence="2" type="ORF">SEMRO_57_G033340.1</name>
</gene>
<evidence type="ECO:0000313" key="2">
    <source>
        <dbReference type="EMBL" id="CAB9499280.1"/>
    </source>
</evidence>
<accession>A0A9N8DEY6</accession>
<evidence type="ECO:0000313" key="3">
    <source>
        <dbReference type="Proteomes" id="UP001153069"/>
    </source>
</evidence>
<evidence type="ECO:0000256" key="1">
    <source>
        <dbReference type="SAM" id="MobiDB-lite"/>
    </source>
</evidence>
<dbReference type="EMBL" id="CAICTM010000056">
    <property type="protein sequence ID" value="CAB9499280.1"/>
    <property type="molecule type" value="Genomic_DNA"/>
</dbReference>
<sequence length="162" mass="17714">MAEAKKNGPSPPPVPTAGATMSHLDTTTIDNMMTTPIENAANNTINNTTISEAKQSKDVDFKETLAAISARGDELLKTAKAIAARKKQKAIAAKKEAKQLEDVRFKETMEAISARGDELLKTAKAIAARKKQKAVAAKKQEQLKDVRLRRRWKRSLLVVTSC</sequence>
<name>A0A9N8DEY6_9STRA</name>
<proteinExistence type="predicted"/>
<feature type="region of interest" description="Disordered" evidence="1">
    <location>
        <begin position="1"/>
        <end position="22"/>
    </location>
</feature>
<dbReference type="AlphaFoldDB" id="A0A9N8DEY6"/>